<keyword evidence="2" id="KW-1185">Reference proteome</keyword>
<protein>
    <submittedName>
        <fullName evidence="1">Uncharacterized protein</fullName>
    </submittedName>
</protein>
<accession>A0A1H9X7Z7</accession>
<evidence type="ECO:0000313" key="2">
    <source>
        <dbReference type="Proteomes" id="UP000199051"/>
    </source>
</evidence>
<organism evidence="1 2">
    <name type="scientific">Actinokineospora terrae</name>
    <dbReference type="NCBI Taxonomy" id="155974"/>
    <lineage>
        <taxon>Bacteria</taxon>
        <taxon>Bacillati</taxon>
        <taxon>Actinomycetota</taxon>
        <taxon>Actinomycetes</taxon>
        <taxon>Pseudonocardiales</taxon>
        <taxon>Pseudonocardiaceae</taxon>
        <taxon>Actinokineospora</taxon>
    </lineage>
</organism>
<dbReference type="Proteomes" id="UP000199051">
    <property type="component" value="Unassembled WGS sequence"/>
</dbReference>
<sequence length="157" mass="16853">MADQERVRGIARAIVGKLAPEELVFFEPASEAFFRDRDRDPDGTGGRARRDPLAFGVTEVVALVTPVALVVSAAIADEVVGRTATAVVDRGARWLRRKVRGGNRPELPARVEFDEHELARIRASAAEKARALGLAEEQVSLFVDALIGGLTDPGDGP</sequence>
<dbReference type="AlphaFoldDB" id="A0A1H9X7Z7"/>
<dbReference type="RefSeq" id="WP_092784877.1">
    <property type="nucleotide sequence ID" value="NZ_FOGI01000013.1"/>
</dbReference>
<reference evidence="2" key="1">
    <citation type="submission" date="2016-10" db="EMBL/GenBank/DDBJ databases">
        <authorList>
            <person name="Varghese N."/>
            <person name="Submissions S."/>
        </authorList>
    </citation>
    <scope>NUCLEOTIDE SEQUENCE [LARGE SCALE GENOMIC DNA]</scope>
    <source>
        <strain evidence="2">DSM 44260</strain>
    </source>
</reference>
<proteinExistence type="predicted"/>
<name>A0A1H9X7Z7_9PSEU</name>
<dbReference type="EMBL" id="FOGI01000013">
    <property type="protein sequence ID" value="SES42191.1"/>
    <property type="molecule type" value="Genomic_DNA"/>
</dbReference>
<evidence type="ECO:0000313" key="1">
    <source>
        <dbReference type="EMBL" id="SES42191.1"/>
    </source>
</evidence>
<gene>
    <name evidence="1" type="ORF">SAMN04487818_113110</name>
</gene>